<protein>
    <submittedName>
        <fullName evidence="1">Uncharacterized protein</fullName>
    </submittedName>
</protein>
<gene>
    <name evidence="1" type="ORF">PF004_g23113</name>
</gene>
<sequence>MEGRYTPEDIIVKSSQTGAPLAAAPCPPPFDLVLL</sequence>
<organism evidence="1 2">
    <name type="scientific">Phytophthora fragariae</name>
    <dbReference type="NCBI Taxonomy" id="53985"/>
    <lineage>
        <taxon>Eukaryota</taxon>
        <taxon>Sar</taxon>
        <taxon>Stramenopiles</taxon>
        <taxon>Oomycota</taxon>
        <taxon>Peronosporomycetes</taxon>
        <taxon>Peronosporales</taxon>
        <taxon>Peronosporaceae</taxon>
        <taxon>Phytophthora</taxon>
    </lineage>
</organism>
<dbReference type="EMBL" id="QXGC01002421">
    <property type="protein sequence ID" value="KAE9186348.1"/>
    <property type="molecule type" value="Genomic_DNA"/>
</dbReference>
<evidence type="ECO:0000313" key="2">
    <source>
        <dbReference type="Proteomes" id="UP000476176"/>
    </source>
</evidence>
<name>A0A6G0MZI9_9STRA</name>
<dbReference type="AlphaFoldDB" id="A0A6G0MZI9"/>
<proteinExistence type="predicted"/>
<reference evidence="1 2" key="1">
    <citation type="submission" date="2018-09" db="EMBL/GenBank/DDBJ databases">
        <title>Genomic investigation of the strawberry pathogen Phytophthora fragariae indicates pathogenicity is determined by transcriptional variation in three key races.</title>
        <authorList>
            <person name="Adams T.M."/>
            <person name="Armitage A.D."/>
            <person name="Sobczyk M.K."/>
            <person name="Bates H.J."/>
            <person name="Dunwell J.M."/>
            <person name="Nellist C.F."/>
            <person name="Harrison R.J."/>
        </authorList>
    </citation>
    <scope>NUCLEOTIDE SEQUENCE [LARGE SCALE GENOMIC DNA]</scope>
    <source>
        <strain evidence="1 2">BC-23</strain>
    </source>
</reference>
<comment type="caution">
    <text evidence="1">The sequence shown here is derived from an EMBL/GenBank/DDBJ whole genome shotgun (WGS) entry which is preliminary data.</text>
</comment>
<evidence type="ECO:0000313" key="1">
    <source>
        <dbReference type="EMBL" id="KAE9186348.1"/>
    </source>
</evidence>
<dbReference type="Proteomes" id="UP000476176">
    <property type="component" value="Unassembled WGS sequence"/>
</dbReference>
<accession>A0A6G0MZI9</accession>